<sequence>MARRHPCLLVQHLRGEEQWIEDRVMRWLEKLHRRPEDVRFLMTEGAVEPIMPPHGQVLTLSFTDGSEVRLHLFQLTDAERRELLERVSKALSILEVQSQPDTRDPALAAARQALQLLQDEVEVAVLPKEERTLKG</sequence>
<comment type="caution">
    <text evidence="1">The sequence shown here is derived from an EMBL/GenBank/DDBJ whole genome shotgun (WGS) entry which is preliminary data.</text>
</comment>
<dbReference type="EMBL" id="BIFT01000003">
    <property type="protein sequence ID" value="GCE32062.1"/>
    <property type="molecule type" value="Genomic_DNA"/>
</dbReference>
<evidence type="ECO:0000313" key="1">
    <source>
        <dbReference type="EMBL" id="GCE32062.1"/>
    </source>
</evidence>
<organism evidence="1 2">
    <name type="scientific">Dictyobacter alpinus</name>
    <dbReference type="NCBI Taxonomy" id="2014873"/>
    <lineage>
        <taxon>Bacteria</taxon>
        <taxon>Bacillati</taxon>
        <taxon>Chloroflexota</taxon>
        <taxon>Ktedonobacteria</taxon>
        <taxon>Ktedonobacterales</taxon>
        <taxon>Dictyobacteraceae</taxon>
        <taxon>Dictyobacter</taxon>
    </lineage>
</organism>
<dbReference type="AlphaFoldDB" id="A0A402BL53"/>
<reference evidence="2" key="1">
    <citation type="submission" date="2018-12" db="EMBL/GenBank/DDBJ databases">
        <title>Tengunoibacter tsumagoiensis gen. nov., sp. nov., Dictyobacter kobayashii sp. nov., D. alpinus sp. nov., and D. joshuensis sp. nov. and description of Dictyobacteraceae fam. nov. within the order Ktedonobacterales isolated from Tengu-no-mugimeshi.</title>
        <authorList>
            <person name="Wang C.M."/>
            <person name="Zheng Y."/>
            <person name="Sakai Y."/>
            <person name="Toyoda A."/>
            <person name="Minakuchi Y."/>
            <person name="Abe K."/>
            <person name="Yokota A."/>
            <person name="Yabe S."/>
        </authorList>
    </citation>
    <scope>NUCLEOTIDE SEQUENCE [LARGE SCALE GENOMIC DNA]</scope>
    <source>
        <strain evidence="2">Uno16</strain>
    </source>
</reference>
<proteinExistence type="predicted"/>
<keyword evidence="2" id="KW-1185">Reference proteome</keyword>
<gene>
    <name evidence="1" type="ORF">KDA_75460</name>
</gene>
<evidence type="ECO:0000313" key="2">
    <source>
        <dbReference type="Proteomes" id="UP000287171"/>
    </source>
</evidence>
<protein>
    <submittedName>
        <fullName evidence="1">Uncharacterized protein</fullName>
    </submittedName>
</protein>
<name>A0A402BL53_9CHLR</name>
<accession>A0A402BL53</accession>
<dbReference type="Proteomes" id="UP000287171">
    <property type="component" value="Unassembled WGS sequence"/>
</dbReference>
<dbReference type="RefSeq" id="WP_126632071.1">
    <property type="nucleotide sequence ID" value="NZ_BIFT01000003.1"/>
</dbReference>